<organism evidence="3 4">
    <name type="scientific">Brevibacillus invocatus</name>
    <dbReference type="NCBI Taxonomy" id="173959"/>
    <lineage>
        <taxon>Bacteria</taxon>
        <taxon>Bacillati</taxon>
        <taxon>Bacillota</taxon>
        <taxon>Bacilli</taxon>
        <taxon>Bacillales</taxon>
        <taxon>Paenibacillaceae</taxon>
        <taxon>Brevibacillus</taxon>
    </lineage>
</organism>
<sequence>MLEEELPIETTGPESINIIDCQTSGIKEVKIFIEHADIRYRMDKLLAGQLVGWSRTQIVQYIKSGLIRLNDRSTKPGTAVCTNDCIRILLDSL</sequence>
<dbReference type="InterPro" id="IPR002942">
    <property type="entry name" value="S4_RNA-bd"/>
</dbReference>
<dbReference type="InterPro" id="IPR036986">
    <property type="entry name" value="S4_RNA-bd_sf"/>
</dbReference>
<comment type="caution">
    <text evidence="3">The sequence shown here is derived from an EMBL/GenBank/DDBJ whole genome shotgun (WGS) entry which is preliminary data.</text>
</comment>
<proteinExistence type="predicted"/>
<feature type="domain" description="RNA-binding S4" evidence="2">
    <location>
        <begin position="41"/>
        <end position="84"/>
    </location>
</feature>
<dbReference type="RefSeq" id="WP_122909079.1">
    <property type="nucleotide sequence ID" value="NZ_CBCSBE010000003.1"/>
</dbReference>
<gene>
    <name evidence="3" type="ORF">EDM52_11255</name>
</gene>
<evidence type="ECO:0000256" key="1">
    <source>
        <dbReference type="PROSITE-ProRule" id="PRU00182"/>
    </source>
</evidence>
<reference evidence="3 4" key="1">
    <citation type="submission" date="2018-10" db="EMBL/GenBank/DDBJ databases">
        <title>Phylogenomics of Brevibacillus.</title>
        <authorList>
            <person name="Dunlap C."/>
        </authorList>
    </citation>
    <scope>NUCLEOTIDE SEQUENCE [LARGE SCALE GENOMIC DNA]</scope>
    <source>
        <strain evidence="3 4">JCM 12215</strain>
    </source>
</reference>
<dbReference type="SUPFAM" id="SSF55174">
    <property type="entry name" value="Alpha-L RNA-binding motif"/>
    <property type="match status" value="1"/>
</dbReference>
<dbReference type="Pfam" id="PF01479">
    <property type="entry name" value="S4"/>
    <property type="match status" value="1"/>
</dbReference>
<name>A0A3M8CF34_9BACL</name>
<dbReference type="EMBL" id="RHHR01000015">
    <property type="protein sequence ID" value="RNB74219.1"/>
    <property type="molecule type" value="Genomic_DNA"/>
</dbReference>
<accession>A0A3M8CF34</accession>
<dbReference type="CDD" id="cd00165">
    <property type="entry name" value="S4"/>
    <property type="match status" value="1"/>
</dbReference>
<dbReference type="Proteomes" id="UP000282028">
    <property type="component" value="Unassembled WGS sequence"/>
</dbReference>
<dbReference type="GO" id="GO:0003723">
    <property type="term" value="F:RNA binding"/>
    <property type="evidence" value="ECO:0007669"/>
    <property type="project" value="UniProtKB-KW"/>
</dbReference>
<dbReference type="AlphaFoldDB" id="A0A3M8CF34"/>
<evidence type="ECO:0000313" key="4">
    <source>
        <dbReference type="Proteomes" id="UP000282028"/>
    </source>
</evidence>
<evidence type="ECO:0000313" key="3">
    <source>
        <dbReference type="EMBL" id="RNB74219.1"/>
    </source>
</evidence>
<keyword evidence="1" id="KW-0694">RNA-binding</keyword>
<protein>
    <recommendedName>
        <fullName evidence="2">RNA-binding S4 domain-containing protein</fullName>
    </recommendedName>
</protein>
<evidence type="ECO:0000259" key="2">
    <source>
        <dbReference type="Pfam" id="PF01479"/>
    </source>
</evidence>
<dbReference type="PROSITE" id="PS50889">
    <property type="entry name" value="S4"/>
    <property type="match status" value="1"/>
</dbReference>
<dbReference type="Gene3D" id="3.10.290.10">
    <property type="entry name" value="RNA-binding S4 domain"/>
    <property type="match status" value="1"/>
</dbReference>
<keyword evidence="4" id="KW-1185">Reference proteome</keyword>